<dbReference type="Proteomes" id="UP000308891">
    <property type="component" value="Unassembled WGS sequence"/>
</dbReference>
<sequence length="255" mass="26789">MLDLLDFGGKVVLVTGGTSGIGKATAQLFKSLGATVYVTGRRAEAGAALEAEGIRFLSADHQVADDCERVVERVVRQAGRLDVLFNNAGWIFLADAEHSSEADWQKILDINVVGAWRMARAVIPVMRAQGGGAIVNNASDWGLKGGRGAVAYCSSKGALVQMSKAMALDLGPDQIRVNAVCPGDTVVEWWTNGQYEGMASVTPAAEAEARARDWVPLGRLGRGEDVARAVVFLASDMAAYITGVALPVDGGNSAQ</sequence>
<dbReference type="RefSeq" id="WP_136551794.1">
    <property type="nucleotide sequence ID" value="NZ_STGJ01000003.1"/>
</dbReference>
<dbReference type="AlphaFoldDB" id="A0A4T0V2G0"/>
<dbReference type="CDD" id="cd05233">
    <property type="entry name" value="SDR_c"/>
    <property type="match status" value="1"/>
</dbReference>
<dbReference type="Pfam" id="PF13561">
    <property type="entry name" value="adh_short_C2"/>
    <property type="match status" value="1"/>
</dbReference>
<reference evidence="3 4" key="1">
    <citation type="submission" date="2019-04" db="EMBL/GenBank/DDBJ databases">
        <title>Crenobacter sp. nov.</title>
        <authorList>
            <person name="Shi S."/>
        </authorList>
    </citation>
    <scope>NUCLEOTIDE SEQUENCE [LARGE SCALE GENOMIC DNA]</scope>
    <source>
        <strain evidence="3 4">GY 70310</strain>
    </source>
</reference>
<evidence type="ECO:0000256" key="1">
    <source>
        <dbReference type="ARBA" id="ARBA00006484"/>
    </source>
</evidence>
<evidence type="ECO:0000313" key="3">
    <source>
        <dbReference type="EMBL" id="TIC85345.1"/>
    </source>
</evidence>
<dbReference type="PROSITE" id="PS00061">
    <property type="entry name" value="ADH_SHORT"/>
    <property type="match status" value="1"/>
</dbReference>
<dbReference type="PRINTS" id="PR00081">
    <property type="entry name" value="GDHRDH"/>
</dbReference>
<accession>A0A4T0V2G0</accession>
<comment type="caution">
    <text evidence="3">The sequence shown here is derived from an EMBL/GenBank/DDBJ whole genome shotgun (WGS) entry which is preliminary data.</text>
</comment>
<dbReference type="GO" id="GO:0016491">
    <property type="term" value="F:oxidoreductase activity"/>
    <property type="evidence" value="ECO:0007669"/>
    <property type="project" value="UniProtKB-KW"/>
</dbReference>
<dbReference type="NCBIfam" id="NF005559">
    <property type="entry name" value="PRK07231.1"/>
    <property type="match status" value="1"/>
</dbReference>
<dbReference type="InterPro" id="IPR002347">
    <property type="entry name" value="SDR_fam"/>
</dbReference>
<dbReference type="Gene3D" id="3.40.50.720">
    <property type="entry name" value="NAD(P)-binding Rossmann-like Domain"/>
    <property type="match status" value="1"/>
</dbReference>
<dbReference type="InterPro" id="IPR036291">
    <property type="entry name" value="NAD(P)-bd_dom_sf"/>
</dbReference>
<proteinExistence type="inferred from homology"/>
<dbReference type="PRINTS" id="PR00080">
    <property type="entry name" value="SDRFAMILY"/>
</dbReference>
<evidence type="ECO:0000313" key="4">
    <source>
        <dbReference type="Proteomes" id="UP000308891"/>
    </source>
</evidence>
<evidence type="ECO:0000256" key="2">
    <source>
        <dbReference type="ARBA" id="ARBA00023002"/>
    </source>
</evidence>
<name>A0A4T0V2G0_9NEIS</name>
<protein>
    <submittedName>
        <fullName evidence="3">SDR family oxidoreductase</fullName>
    </submittedName>
</protein>
<keyword evidence="4" id="KW-1185">Reference proteome</keyword>
<comment type="similarity">
    <text evidence="1">Belongs to the short-chain dehydrogenases/reductases (SDR) family.</text>
</comment>
<dbReference type="InterPro" id="IPR020904">
    <property type="entry name" value="Sc_DH/Rdtase_CS"/>
</dbReference>
<dbReference type="PANTHER" id="PTHR24321">
    <property type="entry name" value="DEHYDROGENASES, SHORT CHAIN"/>
    <property type="match status" value="1"/>
</dbReference>
<dbReference type="FunFam" id="3.40.50.720:FF:000084">
    <property type="entry name" value="Short-chain dehydrogenase reductase"/>
    <property type="match status" value="1"/>
</dbReference>
<dbReference type="OrthoDB" id="9806974at2"/>
<keyword evidence="2" id="KW-0560">Oxidoreductase</keyword>
<organism evidence="3 4">
    <name type="scientific">Crenobacter intestini</name>
    <dbReference type="NCBI Taxonomy" id="2563443"/>
    <lineage>
        <taxon>Bacteria</taxon>
        <taxon>Pseudomonadati</taxon>
        <taxon>Pseudomonadota</taxon>
        <taxon>Betaproteobacteria</taxon>
        <taxon>Neisseriales</taxon>
        <taxon>Neisseriaceae</taxon>
        <taxon>Crenobacter</taxon>
    </lineage>
</organism>
<dbReference type="SUPFAM" id="SSF51735">
    <property type="entry name" value="NAD(P)-binding Rossmann-fold domains"/>
    <property type="match status" value="1"/>
</dbReference>
<gene>
    <name evidence="3" type="ORF">E5K04_05025</name>
</gene>
<dbReference type="EMBL" id="STGJ01000003">
    <property type="protein sequence ID" value="TIC85345.1"/>
    <property type="molecule type" value="Genomic_DNA"/>
</dbReference>
<dbReference type="PANTHER" id="PTHR24321:SF8">
    <property type="entry name" value="ESTRADIOL 17-BETA-DEHYDROGENASE 8-RELATED"/>
    <property type="match status" value="1"/>
</dbReference>